<reference evidence="1" key="1">
    <citation type="submission" date="2018-07" db="EMBL/GenBank/DDBJ databases">
        <authorList>
            <consortium name="PulseNet: The National Subtyping Network for Foodborne Disease Surveillance"/>
            <person name="Tarr C.L."/>
            <person name="Trees E."/>
            <person name="Katz L.S."/>
            <person name="Carleton-Romer H.A."/>
            <person name="Stroika S."/>
            <person name="Kucerova Z."/>
            <person name="Roache K.F."/>
            <person name="Sabol A.L."/>
            <person name="Besser J."/>
            <person name="Gerner-Smidt P."/>
        </authorList>
    </citation>
    <scope>NUCLEOTIDE SEQUENCE [LARGE SCALE GENOMIC DNA]</scope>
    <source>
        <strain evidence="1">2012K-0227</strain>
    </source>
</reference>
<proteinExistence type="predicted"/>
<dbReference type="Proteomes" id="UP000839924">
    <property type="component" value="Unassembled WGS sequence"/>
</dbReference>
<sequence>MPAIELMNLRIQIDDNAFASIRILEVDPAILGSNHTYKYSLAYVVNGECVMRYDNERGKGDHKHIGANEYPVEFTTIENLIASFQEDINQLRR</sequence>
<name>A0A5U2REA0_SALER</name>
<gene>
    <name evidence="1" type="ORF">ND68_12820</name>
</gene>
<evidence type="ECO:0000313" key="1">
    <source>
        <dbReference type="EMBL" id="EBP1763259.1"/>
    </source>
</evidence>
<comment type="caution">
    <text evidence="1">The sequence shown here is derived from an EMBL/GenBank/DDBJ whole genome shotgun (WGS) entry which is preliminary data.</text>
</comment>
<dbReference type="AlphaFoldDB" id="A0A5U2REA0"/>
<organism evidence="1">
    <name type="scientific">Salmonella enterica</name>
    <name type="common">Salmonella choleraesuis</name>
    <dbReference type="NCBI Taxonomy" id="28901"/>
    <lineage>
        <taxon>Bacteria</taxon>
        <taxon>Pseudomonadati</taxon>
        <taxon>Pseudomonadota</taxon>
        <taxon>Gammaproteobacteria</taxon>
        <taxon>Enterobacterales</taxon>
        <taxon>Enterobacteriaceae</taxon>
        <taxon>Salmonella</taxon>
    </lineage>
</organism>
<accession>A0A5U2REA0</accession>
<protein>
    <submittedName>
        <fullName evidence="1">Uncharacterized protein</fullName>
    </submittedName>
</protein>
<dbReference type="EMBL" id="AAGKWS010000005">
    <property type="protein sequence ID" value="EBP1763259.1"/>
    <property type="molecule type" value="Genomic_DNA"/>
</dbReference>
<dbReference type="RefSeq" id="WP_080097924.1">
    <property type="nucleotide sequence ID" value="NZ_MYNF01000003.1"/>
</dbReference>
<dbReference type="Pfam" id="PF20126">
    <property type="entry name" value="TumE"/>
    <property type="match status" value="1"/>
</dbReference>
<dbReference type="InterPro" id="IPR045397">
    <property type="entry name" value="TumE-like"/>
</dbReference>